<protein>
    <submittedName>
        <fullName evidence="2">Uncharacterized protein</fullName>
    </submittedName>
</protein>
<proteinExistence type="predicted"/>
<dbReference type="HOGENOM" id="CLU_3268430_0_0_4"/>
<accession>A0A0A1FB26</accession>
<evidence type="ECO:0000313" key="2">
    <source>
        <dbReference type="EMBL" id="AIY40859.1"/>
    </source>
</evidence>
<sequence>MKCGVDMDSGYFLAIKQSESSPGKQKAADPDDLQPLTNNAD</sequence>
<evidence type="ECO:0000256" key="1">
    <source>
        <dbReference type="SAM" id="MobiDB-lite"/>
    </source>
</evidence>
<gene>
    <name evidence="2" type="ORF">LT85_1701</name>
</gene>
<reference evidence="3" key="1">
    <citation type="journal article" date="2014" name="Soil Biol. Biochem.">
        <title>Structure and function of bacterial communities in ageing soils: Insights from the Mendocino ecological staircase.</title>
        <authorList>
            <person name="Uroz S."/>
            <person name="Tech J.J."/>
            <person name="Sawaya N.A."/>
            <person name="Frey-Klett P."/>
            <person name="Leveau J.H.J."/>
        </authorList>
    </citation>
    <scope>NUCLEOTIDE SEQUENCE [LARGE SCALE GENOMIC DNA]</scope>
    <source>
        <strain evidence="3">Cal35</strain>
    </source>
</reference>
<dbReference type="EMBL" id="CP009962">
    <property type="protein sequence ID" value="AIY40859.1"/>
    <property type="molecule type" value="Genomic_DNA"/>
</dbReference>
<dbReference type="KEGG" id="care:LT85_1701"/>
<dbReference type="AlphaFoldDB" id="A0A0A1FB26"/>
<feature type="region of interest" description="Disordered" evidence="1">
    <location>
        <begin position="16"/>
        <end position="41"/>
    </location>
</feature>
<name>A0A0A1FB26_9BURK</name>
<evidence type="ECO:0000313" key="3">
    <source>
        <dbReference type="Proteomes" id="UP000030302"/>
    </source>
</evidence>
<dbReference type="Proteomes" id="UP000030302">
    <property type="component" value="Chromosome"/>
</dbReference>
<organism evidence="2 3">
    <name type="scientific">Collimonas arenae</name>
    <dbReference type="NCBI Taxonomy" id="279058"/>
    <lineage>
        <taxon>Bacteria</taxon>
        <taxon>Pseudomonadati</taxon>
        <taxon>Pseudomonadota</taxon>
        <taxon>Betaproteobacteria</taxon>
        <taxon>Burkholderiales</taxon>
        <taxon>Oxalobacteraceae</taxon>
        <taxon>Collimonas</taxon>
    </lineage>
</organism>
<keyword evidence="3" id="KW-1185">Reference proteome</keyword>